<gene>
    <name evidence="1" type="ORF">M422DRAFT_270470</name>
</gene>
<reference evidence="1 2" key="1">
    <citation type="submission" date="2014-06" db="EMBL/GenBank/DDBJ databases">
        <title>Evolutionary Origins and Diversification of the Mycorrhizal Mutualists.</title>
        <authorList>
            <consortium name="DOE Joint Genome Institute"/>
            <consortium name="Mycorrhizal Genomics Consortium"/>
            <person name="Kohler A."/>
            <person name="Kuo A."/>
            <person name="Nagy L.G."/>
            <person name="Floudas D."/>
            <person name="Copeland A."/>
            <person name="Barry K.W."/>
            <person name="Cichocki N."/>
            <person name="Veneault-Fourrey C."/>
            <person name="LaButti K."/>
            <person name="Lindquist E.A."/>
            <person name="Lipzen A."/>
            <person name="Lundell T."/>
            <person name="Morin E."/>
            <person name="Murat C."/>
            <person name="Riley R."/>
            <person name="Ohm R."/>
            <person name="Sun H."/>
            <person name="Tunlid A."/>
            <person name="Henrissat B."/>
            <person name="Grigoriev I.V."/>
            <person name="Hibbett D.S."/>
            <person name="Martin F."/>
        </authorList>
    </citation>
    <scope>NUCLEOTIDE SEQUENCE [LARGE SCALE GENOMIC DNA]</scope>
    <source>
        <strain evidence="1 2">SS14</strain>
    </source>
</reference>
<protein>
    <submittedName>
        <fullName evidence="1">Uncharacterized protein</fullName>
    </submittedName>
</protein>
<dbReference type="AlphaFoldDB" id="A0A0C9USN5"/>
<keyword evidence="2" id="KW-1185">Reference proteome</keyword>
<evidence type="ECO:0000313" key="2">
    <source>
        <dbReference type="Proteomes" id="UP000054279"/>
    </source>
</evidence>
<dbReference type="HOGENOM" id="CLU_3126008_0_0_1"/>
<accession>A0A0C9USN5</accession>
<sequence length="50" mass="5388">MQATLTDEQARVEAKARFQDTSITADLPRPSVRVKRAVATGSPGYPLSVT</sequence>
<evidence type="ECO:0000313" key="1">
    <source>
        <dbReference type="EMBL" id="KIJ28240.1"/>
    </source>
</evidence>
<dbReference type="EMBL" id="KN837311">
    <property type="protein sequence ID" value="KIJ28240.1"/>
    <property type="molecule type" value="Genomic_DNA"/>
</dbReference>
<name>A0A0C9USN5_SPHS4</name>
<proteinExistence type="predicted"/>
<dbReference type="Proteomes" id="UP000054279">
    <property type="component" value="Unassembled WGS sequence"/>
</dbReference>
<organism evidence="1 2">
    <name type="scientific">Sphaerobolus stellatus (strain SS14)</name>
    <dbReference type="NCBI Taxonomy" id="990650"/>
    <lineage>
        <taxon>Eukaryota</taxon>
        <taxon>Fungi</taxon>
        <taxon>Dikarya</taxon>
        <taxon>Basidiomycota</taxon>
        <taxon>Agaricomycotina</taxon>
        <taxon>Agaricomycetes</taxon>
        <taxon>Phallomycetidae</taxon>
        <taxon>Geastrales</taxon>
        <taxon>Sphaerobolaceae</taxon>
        <taxon>Sphaerobolus</taxon>
    </lineage>
</organism>